<protein>
    <submittedName>
        <fullName evidence="1">Uncharacterized protein</fullName>
    </submittedName>
</protein>
<dbReference type="RefSeq" id="WP_054074572.1">
    <property type="nucleotide sequence ID" value="NZ_JAOCEK010000027.1"/>
</dbReference>
<dbReference type="EMBL" id="JAOCEK010000027">
    <property type="protein sequence ID" value="MDH1336847.1"/>
    <property type="molecule type" value="Genomic_DNA"/>
</dbReference>
<comment type="caution">
    <text evidence="1">The sequence shown here is derived from an EMBL/GenBank/DDBJ whole genome shotgun (WGS) entry which is preliminary data.</text>
</comment>
<evidence type="ECO:0000313" key="2">
    <source>
        <dbReference type="Proteomes" id="UP001161065"/>
    </source>
</evidence>
<reference evidence="1" key="1">
    <citation type="submission" date="2022-09" db="EMBL/GenBank/DDBJ databases">
        <title>Intensive care unit water sources are persistently colonized with multi-drug resistant bacteria and are the site of extensive horizontal gene transfer of antibiotic resistance genes.</title>
        <authorList>
            <person name="Diorio-Toth L."/>
        </authorList>
    </citation>
    <scope>NUCLEOTIDE SEQUENCE</scope>
    <source>
        <strain evidence="1">GD03832</strain>
    </source>
</reference>
<dbReference type="Proteomes" id="UP001161065">
    <property type="component" value="Unassembled WGS sequence"/>
</dbReference>
<accession>A0AA42Q405</accession>
<organism evidence="1 2">
    <name type="scientific">Comamonas thiooxydans</name>
    <dbReference type="NCBI Taxonomy" id="363952"/>
    <lineage>
        <taxon>Bacteria</taxon>
        <taxon>Pseudomonadati</taxon>
        <taxon>Pseudomonadota</taxon>
        <taxon>Betaproteobacteria</taxon>
        <taxon>Burkholderiales</taxon>
        <taxon>Comamonadaceae</taxon>
        <taxon>Comamonas</taxon>
    </lineage>
</organism>
<name>A0AA42Q405_9BURK</name>
<gene>
    <name evidence="1" type="ORF">N5D63_22105</name>
</gene>
<dbReference type="AlphaFoldDB" id="A0AA42Q405"/>
<evidence type="ECO:0000313" key="1">
    <source>
        <dbReference type="EMBL" id="MDH1336847.1"/>
    </source>
</evidence>
<proteinExistence type="predicted"/>
<sequence>MPAHKVKLEIDQGATFDKTFTWKTGTKTNAVPVDLTGCKARAQIREELESDAVLLELTTENQRIVLGGPTGEIRLLVNATDTAALGWASGVYDLEIEFPDGTVVRRMAGSVVVSPEVTRV</sequence>